<dbReference type="OrthoDB" id="3232309at2759"/>
<evidence type="ECO:0008006" key="4">
    <source>
        <dbReference type="Google" id="ProtNLM"/>
    </source>
</evidence>
<feature type="transmembrane region" description="Helical" evidence="1">
    <location>
        <begin position="237"/>
        <end position="255"/>
    </location>
</feature>
<sequence length="380" mass="44238">MLGYVKTFPRSLRSWFRGAKGDLKEVHIQQVLSGQTQQPISLEDFKLFLLNKEHTIQNLEFHAWLLDYRKKFEALPQHEKAKSPPPKESASEGSINLPLEKLLIKTDEETKDPTVFSPINDVLYKTTPGQPLRAELDSALQTFFYPNSFKELNIEPWRSRYVLYNACYTTHPDVFLNAHEYIYDYLNQRSLRHFIHHALKNVRFSVVMFFYGISTFLAFQAPLLLYMTYSMHAPRTFRWPIILISFICALLFSSGRSGLCPTRALLGNRMIPLYELTEYRNFKKGQISKNKFLRRSRQVEVEDQVERKNWKRIVDPRVKRYHYEVVTHIVMFTFLFCGLCTALAIGISNEYDPETLAKMMEDMKTAAASATTNSSTTTPA</sequence>
<dbReference type="PANTHER" id="PTHR39466:SF1">
    <property type="entry name" value="RGS DOMAIN-CONTAINING PROTEIN"/>
    <property type="match status" value="1"/>
</dbReference>
<dbReference type="VEuPathDB" id="FungiDB:HMPREF1544_03191"/>
<organism evidence="2 3">
    <name type="scientific">Mucor circinelloides f. circinelloides (strain 1006PhL)</name>
    <name type="common">Mucormycosis agent</name>
    <name type="synonym">Calyptromyces circinelloides</name>
    <dbReference type="NCBI Taxonomy" id="1220926"/>
    <lineage>
        <taxon>Eukaryota</taxon>
        <taxon>Fungi</taxon>
        <taxon>Fungi incertae sedis</taxon>
        <taxon>Mucoromycota</taxon>
        <taxon>Mucoromycotina</taxon>
        <taxon>Mucoromycetes</taxon>
        <taxon>Mucorales</taxon>
        <taxon>Mucorineae</taxon>
        <taxon>Mucoraceae</taxon>
        <taxon>Mucor</taxon>
    </lineage>
</organism>
<gene>
    <name evidence="2" type="ORF">HMPREF1544_03191</name>
</gene>
<name>S2JN64_MUCC1</name>
<dbReference type="InParanoid" id="S2JN64"/>
<evidence type="ECO:0000313" key="3">
    <source>
        <dbReference type="Proteomes" id="UP000014254"/>
    </source>
</evidence>
<keyword evidence="1" id="KW-1133">Transmembrane helix</keyword>
<keyword evidence="1" id="KW-0812">Transmembrane</keyword>
<evidence type="ECO:0000256" key="1">
    <source>
        <dbReference type="SAM" id="Phobius"/>
    </source>
</evidence>
<dbReference type="eggNOG" id="ENOG502S0M5">
    <property type="taxonomic scope" value="Eukaryota"/>
</dbReference>
<dbReference type="STRING" id="1220926.S2JN64"/>
<keyword evidence="1" id="KW-0472">Membrane</keyword>
<evidence type="ECO:0000313" key="2">
    <source>
        <dbReference type="EMBL" id="EPB89942.1"/>
    </source>
</evidence>
<reference evidence="3" key="1">
    <citation type="submission" date="2013-05" db="EMBL/GenBank/DDBJ databases">
        <title>The Genome sequence of Mucor circinelloides f. circinelloides 1006PhL.</title>
        <authorList>
            <consortium name="The Broad Institute Genomics Platform"/>
            <person name="Cuomo C."/>
            <person name="Earl A."/>
            <person name="Findley K."/>
            <person name="Lee S.C."/>
            <person name="Walker B."/>
            <person name="Young S."/>
            <person name="Zeng Q."/>
            <person name="Gargeya S."/>
            <person name="Fitzgerald M."/>
            <person name="Haas B."/>
            <person name="Abouelleil A."/>
            <person name="Allen A.W."/>
            <person name="Alvarado L."/>
            <person name="Arachchi H.M."/>
            <person name="Berlin A.M."/>
            <person name="Chapman S.B."/>
            <person name="Gainer-Dewar J."/>
            <person name="Goldberg J."/>
            <person name="Griggs A."/>
            <person name="Gujja S."/>
            <person name="Hansen M."/>
            <person name="Howarth C."/>
            <person name="Imamovic A."/>
            <person name="Ireland A."/>
            <person name="Larimer J."/>
            <person name="McCowan C."/>
            <person name="Murphy C."/>
            <person name="Pearson M."/>
            <person name="Poon T.W."/>
            <person name="Priest M."/>
            <person name="Roberts A."/>
            <person name="Saif S."/>
            <person name="Shea T."/>
            <person name="Sisk P."/>
            <person name="Sykes S."/>
            <person name="Wortman J."/>
            <person name="Nusbaum C."/>
            <person name="Birren B."/>
        </authorList>
    </citation>
    <scope>NUCLEOTIDE SEQUENCE [LARGE SCALE GENOMIC DNA]</scope>
    <source>
        <strain evidence="3">1006PhL</strain>
    </source>
</reference>
<dbReference type="AlphaFoldDB" id="S2JN64"/>
<dbReference type="PANTHER" id="PTHR39466">
    <property type="entry name" value="RGS DOMAIN-CONTAINING PROTEIN"/>
    <property type="match status" value="1"/>
</dbReference>
<dbReference type="InterPro" id="IPR044926">
    <property type="entry name" value="RGS_subdomain_2"/>
</dbReference>
<feature type="transmembrane region" description="Helical" evidence="1">
    <location>
        <begin position="202"/>
        <end position="225"/>
    </location>
</feature>
<keyword evidence="3" id="KW-1185">Reference proteome</keyword>
<dbReference type="OMA" id="NAHEYIY"/>
<dbReference type="Proteomes" id="UP000014254">
    <property type="component" value="Unassembled WGS sequence"/>
</dbReference>
<accession>S2JN64</accession>
<dbReference type="SUPFAM" id="SSF48097">
    <property type="entry name" value="Regulator of G-protein signaling, RGS"/>
    <property type="match status" value="1"/>
</dbReference>
<feature type="transmembrane region" description="Helical" evidence="1">
    <location>
        <begin position="325"/>
        <end position="347"/>
    </location>
</feature>
<dbReference type="EMBL" id="KE123927">
    <property type="protein sequence ID" value="EPB89942.1"/>
    <property type="molecule type" value="Genomic_DNA"/>
</dbReference>
<proteinExistence type="predicted"/>
<protein>
    <recommendedName>
        <fullName evidence="4">RGS domain-containing protein</fullName>
    </recommendedName>
</protein>
<dbReference type="Gene3D" id="1.10.167.10">
    <property type="entry name" value="Regulator of G-protein Signalling 4, domain 2"/>
    <property type="match status" value="1"/>
</dbReference>
<dbReference type="InterPro" id="IPR036305">
    <property type="entry name" value="RGS_sf"/>
</dbReference>